<evidence type="ECO:0000313" key="2">
    <source>
        <dbReference type="Proteomes" id="UP001595751"/>
    </source>
</evidence>
<proteinExistence type="predicted"/>
<name>A0ABV7ZNZ0_9CORY</name>
<dbReference type="EMBL" id="JBHRZN010000001">
    <property type="protein sequence ID" value="MFC3848865.1"/>
    <property type="molecule type" value="Genomic_DNA"/>
</dbReference>
<accession>A0ABV7ZNZ0</accession>
<comment type="caution">
    <text evidence="1">The sequence shown here is derived from an EMBL/GenBank/DDBJ whole genome shotgun (WGS) entry which is preliminary data.</text>
</comment>
<dbReference type="Proteomes" id="UP001595751">
    <property type="component" value="Unassembled WGS sequence"/>
</dbReference>
<keyword evidence="2" id="KW-1185">Reference proteome</keyword>
<sequence>MTMTPDHARELINWRNDEDHPKVRDGKGHAMFEVESGGDEAKYWNQIADAPYEDVVLYAAAPDMAEFIAGMREEWGAERRVRGRWHRVVFAFNTIWTDDRAVAEDAADECRNLGLPTRVVRRYVTTPEEA</sequence>
<evidence type="ECO:0000313" key="1">
    <source>
        <dbReference type="EMBL" id="MFC3848865.1"/>
    </source>
</evidence>
<gene>
    <name evidence="1" type="ORF">ACFORJ_01610</name>
</gene>
<reference evidence="2" key="1">
    <citation type="journal article" date="2019" name="Int. J. Syst. Evol. Microbiol.">
        <title>The Global Catalogue of Microorganisms (GCM) 10K type strain sequencing project: providing services to taxonomists for standard genome sequencing and annotation.</title>
        <authorList>
            <consortium name="The Broad Institute Genomics Platform"/>
            <consortium name="The Broad Institute Genome Sequencing Center for Infectious Disease"/>
            <person name="Wu L."/>
            <person name="Ma J."/>
        </authorList>
    </citation>
    <scope>NUCLEOTIDE SEQUENCE [LARGE SCALE GENOMIC DNA]</scope>
    <source>
        <strain evidence="2">CCUG 53252</strain>
    </source>
</reference>
<protein>
    <submittedName>
        <fullName evidence="1">Uncharacterized protein</fullName>
    </submittedName>
</protein>
<organism evidence="1 2">
    <name type="scientific">Corynebacterium hansenii</name>
    <dbReference type="NCBI Taxonomy" id="394964"/>
    <lineage>
        <taxon>Bacteria</taxon>
        <taxon>Bacillati</taxon>
        <taxon>Actinomycetota</taxon>
        <taxon>Actinomycetes</taxon>
        <taxon>Mycobacteriales</taxon>
        <taxon>Corynebacteriaceae</taxon>
        <taxon>Corynebacterium</taxon>
    </lineage>
</organism>
<dbReference type="RefSeq" id="WP_290291785.1">
    <property type="nucleotide sequence ID" value="NZ_CP047211.1"/>
</dbReference>